<dbReference type="EMBL" id="JACHJU010000001">
    <property type="protein sequence ID" value="MBB4939545.1"/>
    <property type="molecule type" value="Genomic_DNA"/>
</dbReference>
<feature type="signal peptide" evidence="2">
    <location>
        <begin position="1"/>
        <end position="33"/>
    </location>
</feature>
<keyword evidence="4" id="KW-1185">Reference proteome</keyword>
<evidence type="ECO:0000313" key="3">
    <source>
        <dbReference type="EMBL" id="MBB4939545.1"/>
    </source>
</evidence>
<comment type="caution">
    <text evidence="3">The sequence shown here is derived from an EMBL/GenBank/DDBJ whole genome shotgun (WGS) entry which is preliminary data.</text>
</comment>
<protein>
    <submittedName>
        <fullName evidence="3">Uncharacterized protein</fullName>
    </submittedName>
</protein>
<sequence>MHTFIRNAGTIVAGAVLAGTSLFVALPAASAHAAAPKAAPAAGCTQTATAAGWICFLRYCDDYYCYYDCYPTAYARNKGDKPSETIRVPKPEGEPPAQINKP</sequence>
<evidence type="ECO:0000313" key="4">
    <source>
        <dbReference type="Proteomes" id="UP000534286"/>
    </source>
</evidence>
<organism evidence="3 4">
    <name type="scientific">Streptosporangium album</name>
    <dbReference type="NCBI Taxonomy" id="47479"/>
    <lineage>
        <taxon>Bacteria</taxon>
        <taxon>Bacillati</taxon>
        <taxon>Actinomycetota</taxon>
        <taxon>Actinomycetes</taxon>
        <taxon>Streptosporangiales</taxon>
        <taxon>Streptosporangiaceae</taxon>
        <taxon>Streptosporangium</taxon>
    </lineage>
</organism>
<dbReference type="AlphaFoldDB" id="A0A7W7RWN8"/>
<feature type="compositionally biased region" description="Basic and acidic residues" evidence="1">
    <location>
        <begin position="77"/>
        <end position="93"/>
    </location>
</feature>
<feature type="chain" id="PRO_5031565626" evidence="2">
    <location>
        <begin position="34"/>
        <end position="102"/>
    </location>
</feature>
<dbReference type="Proteomes" id="UP000534286">
    <property type="component" value="Unassembled WGS sequence"/>
</dbReference>
<evidence type="ECO:0000256" key="2">
    <source>
        <dbReference type="SAM" id="SignalP"/>
    </source>
</evidence>
<keyword evidence="2" id="KW-0732">Signal</keyword>
<accession>A0A7W7RWN8</accession>
<evidence type="ECO:0000256" key="1">
    <source>
        <dbReference type="SAM" id="MobiDB-lite"/>
    </source>
</evidence>
<proteinExistence type="predicted"/>
<reference evidence="3 4" key="1">
    <citation type="submission" date="2020-08" db="EMBL/GenBank/DDBJ databases">
        <title>Sequencing the genomes of 1000 actinobacteria strains.</title>
        <authorList>
            <person name="Klenk H.-P."/>
        </authorList>
    </citation>
    <scope>NUCLEOTIDE SEQUENCE [LARGE SCALE GENOMIC DNA]</scope>
    <source>
        <strain evidence="3 4">DSM 43023</strain>
    </source>
</reference>
<feature type="region of interest" description="Disordered" evidence="1">
    <location>
        <begin position="77"/>
        <end position="102"/>
    </location>
</feature>
<dbReference type="RefSeq" id="WP_184755504.1">
    <property type="nucleotide sequence ID" value="NZ_BAABEK010000007.1"/>
</dbReference>
<name>A0A7W7RWN8_9ACTN</name>
<gene>
    <name evidence="3" type="ORF">FHR32_003850</name>
</gene>